<evidence type="ECO:0000313" key="9">
    <source>
        <dbReference type="EMBL" id="OHE95087.1"/>
    </source>
</evidence>
<gene>
    <name evidence="9" type="ORF">CORC01_09611</name>
</gene>
<protein>
    <submittedName>
        <fullName evidence="9">Amino acid permease</fullName>
    </submittedName>
</protein>
<evidence type="ECO:0000256" key="6">
    <source>
        <dbReference type="SAM" id="MobiDB-lite"/>
    </source>
</evidence>
<dbReference type="GeneID" id="34562750"/>
<dbReference type="Gene3D" id="1.20.1740.10">
    <property type="entry name" value="Amino acid/polyamine transporter I"/>
    <property type="match status" value="1"/>
</dbReference>
<evidence type="ECO:0000256" key="5">
    <source>
        <dbReference type="ARBA" id="ARBA00023136"/>
    </source>
</evidence>
<evidence type="ECO:0000313" key="10">
    <source>
        <dbReference type="Proteomes" id="UP000176998"/>
    </source>
</evidence>
<reference evidence="9 10" key="1">
    <citation type="submission" date="2016-09" db="EMBL/GenBank/DDBJ databases">
        <authorList>
            <person name="Capua I."/>
            <person name="De Benedictis P."/>
            <person name="Joannis T."/>
            <person name="Lombin L.H."/>
            <person name="Cattoli G."/>
        </authorList>
    </citation>
    <scope>NUCLEOTIDE SEQUENCE [LARGE SCALE GENOMIC DNA]</scope>
    <source>
        <strain evidence="9 10">IMI 309357</strain>
    </source>
</reference>
<feature type="transmembrane region" description="Helical" evidence="7">
    <location>
        <begin position="291"/>
        <end position="309"/>
    </location>
</feature>
<name>A0A1G4B133_9PEZI</name>
<keyword evidence="2" id="KW-0813">Transport</keyword>
<evidence type="ECO:0000256" key="3">
    <source>
        <dbReference type="ARBA" id="ARBA00022692"/>
    </source>
</evidence>
<dbReference type="OrthoDB" id="3900342at2759"/>
<evidence type="ECO:0000256" key="2">
    <source>
        <dbReference type="ARBA" id="ARBA00022448"/>
    </source>
</evidence>
<organism evidence="9 10">
    <name type="scientific">Colletotrichum orchidophilum</name>
    <dbReference type="NCBI Taxonomy" id="1209926"/>
    <lineage>
        <taxon>Eukaryota</taxon>
        <taxon>Fungi</taxon>
        <taxon>Dikarya</taxon>
        <taxon>Ascomycota</taxon>
        <taxon>Pezizomycotina</taxon>
        <taxon>Sordariomycetes</taxon>
        <taxon>Hypocreomycetidae</taxon>
        <taxon>Glomerellales</taxon>
        <taxon>Glomerellaceae</taxon>
        <taxon>Colletotrichum</taxon>
    </lineage>
</organism>
<feature type="transmembrane region" description="Helical" evidence="7">
    <location>
        <begin position="170"/>
        <end position="190"/>
    </location>
</feature>
<keyword evidence="10" id="KW-1185">Reference proteome</keyword>
<dbReference type="InterPro" id="IPR004841">
    <property type="entry name" value="AA-permease/SLC12A_dom"/>
</dbReference>
<dbReference type="GO" id="GO:0015171">
    <property type="term" value="F:amino acid transmembrane transporter activity"/>
    <property type="evidence" value="ECO:0007669"/>
    <property type="project" value="TreeGrafter"/>
</dbReference>
<feature type="transmembrane region" description="Helical" evidence="7">
    <location>
        <begin position="418"/>
        <end position="441"/>
    </location>
</feature>
<feature type="transmembrane region" description="Helical" evidence="7">
    <location>
        <begin position="61"/>
        <end position="81"/>
    </location>
</feature>
<dbReference type="InterPro" id="IPR050524">
    <property type="entry name" value="APC_YAT"/>
</dbReference>
<evidence type="ECO:0000259" key="8">
    <source>
        <dbReference type="Pfam" id="PF00324"/>
    </source>
</evidence>
<dbReference type="FunFam" id="1.20.1740.10:FF:000001">
    <property type="entry name" value="Amino acid permease"/>
    <property type="match status" value="1"/>
</dbReference>
<dbReference type="AlphaFoldDB" id="A0A1G4B133"/>
<feature type="compositionally biased region" description="Basic and acidic residues" evidence="6">
    <location>
        <begin position="22"/>
        <end position="33"/>
    </location>
</feature>
<keyword evidence="5 7" id="KW-0472">Membrane</keyword>
<evidence type="ECO:0000256" key="7">
    <source>
        <dbReference type="SAM" id="Phobius"/>
    </source>
</evidence>
<feature type="transmembrane region" description="Helical" evidence="7">
    <location>
        <begin position="489"/>
        <end position="508"/>
    </location>
</feature>
<keyword evidence="3 7" id="KW-0812">Transmembrane</keyword>
<feature type="transmembrane region" description="Helical" evidence="7">
    <location>
        <begin position="87"/>
        <end position="110"/>
    </location>
</feature>
<feature type="domain" description="Amino acid permease/ SLC12A" evidence="8">
    <location>
        <begin position="58"/>
        <end position="519"/>
    </location>
</feature>
<feature type="region of interest" description="Disordered" evidence="6">
    <location>
        <begin position="1"/>
        <end position="52"/>
    </location>
</feature>
<dbReference type="RefSeq" id="XP_022472249.1">
    <property type="nucleotide sequence ID" value="XM_022621240.1"/>
</dbReference>
<accession>A0A1G4B133</accession>
<dbReference type="Pfam" id="PF00324">
    <property type="entry name" value="AA_permease"/>
    <property type="match status" value="1"/>
</dbReference>
<comment type="subcellular location">
    <subcellularLocation>
        <location evidence="1">Membrane</location>
        <topology evidence="1">Multi-pass membrane protein</topology>
    </subcellularLocation>
</comment>
<comment type="caution">
    <text evidence="9">The sequence shown here is derived from an EMBL/GenBank/DDBJ whole genome shotgun (WGS) entry which is preliminary data.</text>
</comment>
<feature type="transmembrane region" description="Helical" evidence="7">
    <location>
        <begin position="461"/>
        <end position="483"/>
    </location>
</feature>
<dbReference type="PANTHER" id="PTHR43341">
    <property type="entry name" value="AMINO ACID PERMEASE"/>
    <property type="match status" value="1"/>
</dbReference>
<evidence type="ECO:0000256" key="1">
    <source>
        <dbReference type="ARBA" id="ARBA00004141"/>
    </source>
</evidence>
<dbReference type="STRING" id="1209926.A0A1G4B133"/>
<sequence length="568" mass="62101">MAQDNDPASPLSKEGTYADASNDGKSHDQDLSQRESNTYGETNVVAQGGTKRNVKSRHAQMIAIGGSIGTGLFVGSGQVLAAGGPAFLFLSYALTSLLVYGIVTAVMEVGTFLPISGSSMSYYCNRYTSRSLGFALGWLYVYSFGIILAYEITVGSVIINYWPNNVPNGVWLTILLVVIVGLNLSPVAVYAETEFWFASLKIILFIGLLLLSVVLILGGGPSGERLGFYYWVDPGATKEYIITGSGGRFTAFLYGWVFSGFSFYFSPELIIVMGGEMRNPRKNLPLASRRFFYRLIIFYLLGSLAIGAICNANSEGLVSGAGNANASPWVIAIRNAGIHGLPSVVNAGILTSAWSSGNSYLYMASRSLYSLAVAGNAPRIFARCNRYGVPIYAVIAASCFTLLAYLSVSSDAGVVFNWFVSLTNTAGYTSWVLCAFIFLRFRKACKVQGVKVPYQSWCQPYGAWISMAAFGFLLLANGFTVFYPGRFSASSFLTAYIGIPLFLVTYFGHKLTVGRKDPWLYAPEDVDLTSNLREVEAEAEMWTAMDEVDKEKQGRSNEWWRKISLIWE</sequence>
<feature type="transmembrane region" description="Helical" evidence="7">
    <location>
        <begin position="202"/>
        <end position="220"/>
    </location>
</feature>
<dbReference type="GO" id="GO:0016020">
    <property type="term" value="C:membrane"/>
    <property type="evidence" value="ECO:0007669"/>
    <property type="project" value="UniProtKB-SubCell"/>
</dbReference>
<evidence type="ECO:0000256" key="4">
    <source>
        <dbReference type="ARBA" id="ARBA00022989"/>
    </source>
</evidence>
<dbReference type="EMBL" id="MJBS01000088">
    <property type="protein sequence ID" value="OHE95087.1"/>
    <property type="molecule type" value="Genomic_DNA"/>
</dbReference>
<keyword evidence="4 7" id="KW-1133">Transmembrane helix</keyword>
<feature type="transmembrane region" description="Helical" evidence="7">
    <location>
        <begin position="131"/>
        <end position="150"/>
    </location>
</feature>
<feature type="compositionally biased region" description="Polar residues" evidence="6">
    <location>
        <begin position="34"/>
        <end position="45"/>
    </location>
</feature>
<feature type="transmembrane region" description="Helical" evidence="7">
    <location>
        <begin position="253"/>
        <end position="271"/>
    </location>
</feature>
<dbReference type="PIRSF" id="PIRSF006060">
    <property type="entry name" value="AA_transporter"/>
    <property type="match status" value="1"/>
</dbReference>
<feature type="transmembrane region" description="Helical" evidence="7">
    <location>
        <begin position="389"/>
        <end position="406"/>
    </location>
</feature>
<proteinExistence type="predicted"/>
<dbReference type="Proteomes" id="UP000176998">
    <property type="component" value="Unassembled WGS sequence"/>
</dbReference>
<dbReference type="PANTHER" id="PTHR43341:SF38">
    <property type="entry name" value="PROLINE TRANSPORTER (EUROFUNG)"/>
    <property type="match status" value="1"/>
</dbReference>